<keyword evidence="2" id="KW-0812">Transmembrane</keyword>
<dbReference type="PANTHER" id="PTHR11905">
    <property type="entry name" value="ADAM A DISINTEGRIN AND METALLOPROTEASE DOMAIN"/>
    <property type="match status" value="1"/>
</dbReference>
<dbReference type="PROSITE" id="PS50214">
    <property type="entry name" value="DISINTEGRIN_2"/>
    <property type="match status" value="1"/>
</dbReference>
<dbReference type="InterPro" id="IPR034028">
    <property type="entry name" value="ZnMc_ADAM_fungal"/>
</dbReference>
<dbReference type="GeneID" id="4321025"/>
<dbReference type="SUPFAM" id="SSF55486">
    <property type="entry name" value="Metalloproteases ('zincins'), catalytic domain"/>
    <property type="match status" value="1"/>
</dbReference>
<comment type="caution">
    <text evidence="1">Lacks conserved residue(s) required for the propagation of feature annotation.</text>
</comment>
<dbReference type="AlphaFoldDB" id="Q0CM00"/>
<feature type="domain" description="Peptidase M12B" evidence="4">
    <location>
        <begin position="235"/>
        <end position="448"/>
    </location>
</feature>
<dbReference type="STRING" id="341663.Q0CM00"/>
<dbReference type="VEuPathDB" id="FungiDB:ATEG_05284"/>
<keyword evidence="2" id="KW-1133">Transmembrane helix</keyword>
<reference evidence="6" key="1">
    <citation type="submission" date="2005-09" db="EMBL/GenBank/DDBJ databases">
        <title>Annotation of the Aspergillus terreus NIH2624 genome.</title>
        <authorList>
            <person name="Birren B.W."/>
            <person name="Lander E.S."/>
            <person name="Galagan J.E."/>
            <person name="Nusbaum C."/>
            <person name="Devon K."/>
            <person name="Henn M."/>
            <person name="Ma L.-J."/>
            <person name="Jaffe D.B."/>
            <person name="Butler J."/>
            <person name="Alvarez P."/>
            <person name="Gnerre S."/>
            <person name="Grabherr M."/>
            <person name="Kleber M."/>
            <person name="Mauceli E.W."/>
            <person name="Brockman W."/>
            <person name="Rounsley S."/>
            <person name="Young S.K."/>
            <person name="LaButti K."/>
            <person name="Pushparaj V."/>
            <person name="DeCaprio D."/>
            <person name="Crawford M."/>
            <person name="Koehrsen M."/>
            <person name="Engels R."/>
            <person name="Montgomery P."/>
            <person name="Pearson M."/>
            <person name="Howarth C."/>
            <person name="Larson L."/>
            <person name="Luoma S."/>
            <person name="White J."/>
            <person name="Alvarado L."/>
            <person name="Kodira C.D."/>
            <person name="Zeng Q."/>
            <person name="Oleary S."/>
            <person name="Yandava C."/>
            <person name="Denning D.W."/>
            <person name="Nierman W.C."/>
            <person name="Milne T."/>
            <person name="Madden K."/>
        </authorList>
    </citation>
    <scope>NUCLEOTIDE SEQUENCE [LARGE SCALE GENOMIC DNA]</scope>
    <source>
        <strain evidence="6">NIH 2624 / FGSC A1156</strain>
    </source>
</reference>
<feature type="transmembrane region" description="Helical" evidence="2">
    <location>
        <begin position="30"/>
        <end position="49"/>
    </location>
</feature>
<feature type="domain" description="Disintegrin" evidence="3">
    <location>
        <begin position="476"/>
        <end position="519"/>
    </location>
</feature>
<dbReference type="EMBL" id="CH476600">
    <property type="protein sequence ID" value="EAU34353.1"/>
    <property type="molecule type" value="Genomic_DNA"/>
</dbReference>
<dbReference type="GO" id="GO:0006508">
    <property type="term" value="P:proteolysis"/>
    <property type="evidence" value="ECO:0007669"/>
    <property type="project" value="InterPro"/>
</dbReference>
<evidence type="ECO:0000313" key="6">
    <source>
        <dbReference type="Proteomes" id="UP000007963"/>
    </source>
</evidence>
<evidence type="ECO:0008006" key="7">
    <source>
        <dbReference type="Google" id="ProtNLM"/>
    </source>
</evidence>
<keyword evidence="1" id="KW-0862">Zinc</keyword>
<keyword evidence="2" id="KW-0472">Membrane</keyword>
<sequence length="597" mass="64500">MDICFGVGRFGHFQASIVDMKLFYLARVSAVLWFLTPIVALLNGTVLYFETPAIYPIFETIHGPSQFNITVRIRGFEETLAFVVQDNLDITKADSRAQYVDIGGNVRDLKPLIDSTYQITKGSVWVKSNARQSWESVGWARFAVFQDEESPLFEGTFTLSSQEYQVRVQPSEGSAHKNQLVAYQTSDSETSSTEFPMGDMLCTSTTQSMLQRRQSWDESSLTDTIGDTSGCPSTRQVAHIGVATDCSYTANFDSAEAAHRNILNVVNTASVVFENSFNIMLGLRNLTISDASCPNNPSDTTAWNSPCSHGDLNWRLRQFSSWRGTIDDSNAYWTLLTGCPNPQGEVGVSWVGALCNTGSSNSYWSQSGVGANIVGRTSTEWQVFAHESAHTFGAIHDCDSSACTSGLDRSSGCCPLSDSTCDAGGQYIMNPASRMGMTRFSPCTIGNVCSGLRSGRINTRCLVDSVGQSENGNNSSSYCGNGIVEAGEACDCGQNACSSIDRQCCDSMTCQWMGGEQCSRNVPGGGGGNAGRRTETADAGDVSTWVQNHLRLVIGLSAGIGGAIVLAVVLAIIICCWRRHKSRGKLDESSLPTRDQG</sequence>
<dbReference type="PROSITE" id="PS50215">
    <property type="entry name" value="ADAM_MEPRO"/>
    <property type="match status" value="1"/>
</dbReference>
<keyword evidence="1" id="KW-0479">Metal-binding</keyword>
<organism evidence="5 6">
    <name type="scientific">Aspergillus terreus (strain NIH 2624 / FGSC A1156)</name>
    <dbReference type="NCBI Taxonomy" id="341663"/>
    <lineage>
        <taxon>Eukaryota</taxon>
        <taxon>Fungi</taxon>
        <taxon>Dikarya</taxon>
        <taxon>Ascomycota</taxon>
        <taxon>Pezizomycotina</taxon>
        <taxon>Eurotiomycetes</taxon>
        <taxon>Eurotiomycetidae</taxon>
        <taxon>Eurotiales</taxon>
        <taxon>Aspergillaceae</taxon>
        <taxon>Aspergillus</taxon>
        <taxon>Aspergillus subgen. Circumdati</taxon>
    </lineage>
</organism>
<protein>
    <recommendedName>
        <fullName evidence="7">Peptidase M12B domain-containing protein</fullName>
    </recommendedName>
</protein>
<dbReference type="PANTHER" id="PTHR11905:SF222">
    <property type="entry name" value="ADAM FAMILY OF METALLOPROTEASE ADM-A (AFU_ORTHOLOGUE AFUA_6G14420)"/>
    <property type="match status" value="1"/>
</dbReference>
<dbReference type="Pfam" id="PF13688">
    <property type="entry name" value="Reprolysin_5"/>
    <property type="match status" value="1"/>
</dbReference>
<feature type="binding site" evidence="1">
    <location>
        <position position="396"/>
    </location>
    <ligand>
        <name>Zn(2+)</name>
        <dbReference type="ChEBI" id="CHEBI:29105"/>
        <note>catalytic</note>
    </ligand>
</feature>
<evidence type="ECO:0000256" key="1">
    <source>
        <dbReference type="PROSITE-ProRule" id="PRU00276"/>
    </source>
</evidence>
<feature type="transmembrane region" description="Helical" evidence="2">
    <location>
        <begin position="552"/>
        <end position="577"/>
    </location>
</feature>
<evidence type="ECO:0000256" key="2">
    <source>
        <dbReference type="SAM" id="Phobius"/>
    </source>
</evidence>
<gene>
    <name evidence="5" type="ORF">ATEG_05284</name>
</gene>
<dbReference type="RefSeq" id="XP_001214462.1">
    <property type="nucleotide sequence ID" value="XM_001214462.1"/>
</dbReference>
<evidence type="ECO:0000259" key="3">
    <source>
        <dbReference type="PROSITE" id="PS50214"/>
    </source>
</evidence>
<dbReference type="OrthoDB" id="5951731at2759"/>
<evidence type="ECO:0000313" key="5">
    <source>
        <dbReference type="EMBL" id="EAU34353.1"/>
    </source>
</evidence>
<dbReference type="InterPro" id="IPR036436">
    <property type="entry name" value="Disintegrin_dom_sf"/>
</dbReference>
<dbReference type="eggNOG" id="KOG3607">
    <property type="taxonomic scope" value="Eukaryota"/>
</dbReference>
<dbReference type="InterPro" id="IPR001590">
    <property type="entry name" value="Peptidase_M12B"/>
</dbReference>
<dbReference type="Gene3D" id="4.10.70.10">
    <property type="entry name" value="Disintegrin domain"/>
    <property type="match status" value="1"/>
</dbReference>
<dbReference type="Proteomes" id="UP000007963">
    <property type="component" value="Unassembled WGS sequence"/>
</dbReference>
<feature type="active site" evidence="1">
    <location>
        <position position="387"/>
    </location>
</feature>
<dbReference type="OMA" id="SHESAHT"/>
<dbReference type="Gene3D" id="3.40.390.10">
    <property type="entry name" value="Collagenase (Catalytic Domain)"/>
    <property type="match status" value="1"/>
</dbReference>
<feature type="binding site" evidence="1">
    <location>
        <position position="386"/>
    </location>
    <ligand>
        <name>Zn(2+)</name>
        <dbReference type="ChEBI" id="CHEBI:29105"/>
        <note>catalytic</note>
    </ligand>
</feature>
<dbReference type="InterPro" id="IPR024079">
    <property type="entry name" value="MetalloPept_cat_dom_sf"/>
</dbReference>
<proteinExistence type="predicted"/>
<dbReference type="InterPro" id="IPR001762">
    <property type="entry name" value="Disintegrin_dom"/>
</dbReference>
<name>Q0CM00_ASPTN</name>
<dbReference type="GO" id="GO:0046872">
    <property type="term" value="F:metal ion binding"/>
    <property type="evidence" value="ECO:0007669"/>
    <property type="project" value="UniProtKB-KW"/>
</dbReference>
<dbReference type="GO" id="GO:0004222">
    <property type="term" value="F:metalloendopeptidase activity"/>
    <property type="evidence" value="ECO:0007669"/>
    <property type="project" value="InterPro"/>
</dbReference>
<dbReference type="HOGENOM" id="CLU_012383_0_0_1"/>
<feature type="binding site" evidence="1">
    <location>
        <position position="390"/>
    </location>
    <ligand>
        <name>Zn(2+)</name>
        <dbReference type="ChEBI" id="CHEBI:29105"/>
        <note>catalytic</note>
    </ligand>
</feature>
<evidence type="ECO:0000259" key="4">
    <source>
        <dbReference type="PROSITE" id="PS50215"/>
    </source>
</evidence>
<dbReference type="CDD" id="cd04271">
    <property type="entry name" value="ZnMc_ADAM_fungal"/>
    <property type="match status" value="1"/>
</dbReference>
<accession>Q0CM00</accession>